<keyword evidence="1" id="KW-0418">Kinase</keyword>
<dbReference type="Proteomes" id="UP000460558">
    <property type="component" value="Unassembled WGS sequence"/>
</dbReference>
<dbReference type="InterPro" id="IPR036890">
    <property type="entry name" value="HATPase_C_sf"/>
</dbReference>
<organism evidence="3 4">
    <name type="scientific">Streptomyces katsurahamanus</name>
    <dbReference type="NCBI Taxonomy" id="2577098"/>
    <lineage>
        <taxon>Bacteria</taxon>
        <taxon>Bacillati</taxon>
        <taxon>Actinomycetota</taxon>
        <taxon>Actinomycetes</taxon>
        <taxon>Kitasatosporales</taxon>
        <taxon>Streptomycetaceae</taxon>
        <taxon>Streptomyces</taxon>
    </lineage>
</organism>
<dbReference type="PANTHER" id="PTHR35526">
    <property type="entry name" value="ANTI-SIGMA-F FACTOR RSBW-RELATED"/>
    <property type="match status" value="1"/>
</dbReference>
<dbReference type="InterPro" id="IPR050267">
    <property type="entry name" value="Anti-sigma-factor_SerPK"/>
</dbReference>
<keyword evidence="3" id="KW-0067">ATP-binding</keyword>
<gene>
    <name evidence="3" type="ORF">FFZ77_25300</name>
</gene>
<evidence type="ECO:0000313" key="3">
    <source>
        <dbReference type="EMBL" id="MQS38783.1"/>
    </source>
</evidence>
<dbReference type="Pfam" id="PF13581">
    <property type="entry name" value="HATPase_c_2"/>
    <property type="match status" value="1"/>
</dbReference>
<feature type="domain" description="Histidine kinase/HSP90-like ATPase" evidence="2">
    <location>
        <begin position="16"/>
        <end position="125"/>
    </location>
</feature>
<comment type="caution">
    <text evidence="3">The sequence shown here is derived from an EMBL/GenBank/DDBJ whole genome shotgun (WGS) entry which is preliminary data.</text>
</comment>
<dbReference type="EMBL" id="VDEQ01000287">
    <property type="protein sequence ID" value="MQS38783.1"/>
    <property type="molecule type" value="Genomic_DNA"/>
</dbReference>
<sequence length="151" mass="16363">MRRGAHSVALICESGPRCVGVARAELRKELARWGIEGIEDSAVLILSELLTNAVRHGAERGTVLVRIHRWFGRLRIEAHDTSAGRPQLRNSGPDETSGRGLVIVEATADRWGVDDGGDTGKIVWAELLTEPEHASAPVVVDEARRARAAGF</sequence>
<proteinExistence type="predicted"/>
<dbReference type="CDD" id="cd16936">
    <property type="entry name" value="HATPase_RsbW-like"/>
    <property type="match status" value="1"/>
</dbReference>
<evidence type="ECO:0000259" key="2">
    <source>
        <dbReference type="Pfam" id="PF13581"/>
    </source>
</evidence>
<keyword evidence="1" id="KW-0808">Transferase</keyword>
<dbReference type="GO" id="GO:0005524">
    <property type="term" value="F:ATP binding"/>
    <property type="evidence" value="ECO:0007669"/>
    <property type="project" value="UniProtKB-KW"/>
</dbReference>
<keyword evidence="4" id="KW-1185">Reference proteome</keyword>
<keyword evidence="1" id="KW-0723">Serine/threonine-protein kinase</keyword>
<dbReference type="Gene3D" id="3.30.565.10">
    <property type="entry name" value="Histidine kinase-like ATPase, C-terminal domain"/>
    <property type="match status" value="1"/>
</dbReference>
<evidence type="ECO:0000313" key="4">
    <source>
        <dbReference type="Proteomes" id="UP000460558"/>
    </source>
</evidence>
<name>A0ABW9NZN0_9ACTN</name>
<dbReference type="InterPro" id="IPR003594">
    <property type="entry name" value="HATPase_dom"/>
</dbReference>
<accession>A0ABW9NZN0</accession>
<dbReference type="SUPFAM" id="SSF55874">
    <property type="entry name" value="ATPase domain of HSP90 chaperone/DNA topoisomerase II/histidine kinase"/>
    <property type="match status" value="1"/>
</dbReference>
<evidence type="ECO:0000256" key="1">
    <source>
        <dbReference type="ARBA" id="ARBA00022527"/>
    </source>
</evidence>
<keyword evidence="3" id="KW-0547">Nucleotide-binding</keyword>
<reference evidence="3 4" key="1">
    <citation type="submission" date="2019-06" db="EMBL/GenBank/DDBJ databases">
        <title>Comparative genomics and metabolomics analyses of clavulanic acid producing Streptomyces species provides insight into specialized metabolism and evolution of beta-lactam biosynthetic gene clusters.</title>
        <authorList>
            <person name="Moore M.A."/>
            <person name="Cruz-Morales P."/>
            <person name="Barona Gomez F."/>
            <person name="Kapil T."/>
        </authorList>
    </citation>
    <scope>NUCLEOTIDE SEQUENCE [LARGE SCALE GENOMIC DNA]</scope>
    <source>
        <strain evidence="3 4">T-272</strain>
    </source>
</reference>
<dbReference type="PANTHER" id="PTHR35526:SF3">
    <property type="entry name" value="ANTI-SIGMA-F FACTOR RSBW"/>
    <property type="match status" value="1"/>
</dbReference>
<protein>
    <submittedName>
        <fullName evidence="3">ATP-binding protein</fullName>
    </submittedName>
</protein>